<evidence type="ECO:0000256" key="5">
    <source>
        <dbReference type="ARBA" id="ARBA00022723"/>
    </source>
</evidence>
<dbReference type="SUPFAM" id="SSF142984">
    <property type="entry name" value="Nqo1 middle domain-like"/>
    <property type="match status" value="1"/>
</dbReference>
<dbReference type="Proteomes" id="UP000414233">
    <property type="component" value="Unassembled WGS sequence"/>
</dbReference>
<dbReference type="Gene3D" id="3.10.20.600">
    <property type="match status" value="1"/>
</dbReference>
<protein>
    <submittedName>
        <fullName evidence="9">Formate dehydrogenase</fullName>
    </submittedName>
</protein>
<evidence type="ECO:0000256" key="1">
    <source>
        <dbReference type="ARBA" id="ARBA00001917"/>
    </source>
</evidence>
<evidence type="ECO:0000256" key="2">
    <source>
        <dbReference type="ARBA" id="ARBA00001966"/>
    </source>
</evidence>
<evidence type="ECO:0000313" key="9">
    <source>
        <dbReference type="EMBL" id="VVD73159.1"/>
    </source>
</evidence>
<accession>A0A5E4SGM7</accession>
<dbReference type="InterPro" id="IPR037225">
    <property type="entry name" value="Nuo51_FMN-bd_sf"/>
</dbReference>
<keyword evidence="10" id="KW-1185">Reference proteome</keyword>
<keyword evidence="5" id="KW-0479">Metal-binding</keyword>
<keyword evidence="7" id="KW-0411">Iron-sulfur</keyword>
<dbReference type="InterPro" id="IPR011538">
    <property type="entry name" value="Nuo51_FMN-bd"/>
</dbReference>
<evidence type="ECO:0000256" key="6">
    <source>
        <dbReference type="ARBA" id="ARBA00023004"/>
    </source>
</evidence>
<dbReference type="SUPFAM" id="SSF142019">
    <property type="entry name" value="Nqo1 FMN-binding domain-like"/>
    <property type="match status" value="1"/>
</dbReference>
<dbReference type="Pfam" id="PF10589">
    <property type="entry name" value="NADH_4Fe-4S"/>
    <property type="match status" value="1"/>
</dbReference>
<dbReference type="PANTHER" id="PTHR43578:SF3">
    <property type="entry name" value="NADH-QUINONE OXIDOREDUCTASE SUBUNIT F"/>
    <property type="match status" value="1"/>
</dbReference>
<dbReference type="GO" id="GO:0008137">
    <property type="term" value="F:NADH dehydrogenase (ubiquinone) activity"/>
    <property type="evidence" value="ECO:0007669"/>
    <property type="project" value="InterPro"/>
</dbReference>
<dbReference type="SMART" id="SM00928">
    <property type="entry name" value="NADH_4Fe-4S"/>
    <property type="match status" value="1"/>
</dbReference>
<evidence type="ECO:0000256" key="3">
    <source>
        <dbReference type="ARBA" id="ARBA00007523"/>
    </source>
</evidence>
<dbReference type="InterPro" id="IPR001949">
    <property type="entry name" value="NADH-UbQ_OxRdtase_51kDa_CS"/>
</dbReference>
<dbReference type="GO" id="GO:0051539">
    <property type="term" value="F:4 iron, 4 sulfur cluster binding"/>
    <property type="evidence" value="ECO:0007669"/>
    <property type="project" value="UniProtKB-KW"/>
</dbReference>
<gene>
    <name evidence="9" type="ORF">PTE30175_00676</name>
</gene>
<dbReference type="PROSITE" id="PS00645">
    <property type="entry name" value="COMPLEX1_51K_2"/>
    <property type="match status" value="1"/>
</dbReference>
<dbReference type="InterPro" id="IPR019575">
    <property type="entry name" value="Nuop51_4Fe4S-bd"/>
</dbReference>
<reference evidence="9 10" key="1">
    <citation type="submission" date="2019-08" db="EMBL/GenBank/DDBJ databases">
        <authorList>
            <person name="Peeters C."/>
        </authorList>
    </citation>
    <scope>NUCLEOTIDE SEQUENCE [LARGE SCALE GENOMIC DNA]</scope>
    <source>
        <strain evidence="9 10">LMG 30175</strain>
    </source>
</reference>
<evidence type="ECO:0000256" key="4">
    <source>
        <dbReference type="ARBA" id="ARBA00022485"/>
    </source>
</evidence>
<comment type="cofactor">
    <cofactor evidence="1">
        <name>FMN</name>
        <dbReference type="ChEBI" id="CHEBI:58210"/>
    </cofactor>
</comment>
<dbReference type="FunFam" id="3.40.50.11540:FF:000001">
    <property type="entry name" value="NADH dehydrogenase [ubiquinone] flavoprotein 1, mitochondrial"/>
    <property type="match status" value="1"/>
</dbReference>
<sequence>MTAQHSAPVSAGHPASRTLRLYIPRDSAALALGADRVAAAVADEAARRGIAVDIVRNGSRGLLWLEPLVEVATPSGRVGYANVRADQVAALFDTGWPVTAESHALLPVDPAAYDGAWEAAAPACIGIVDAMPYLSGQQRLTFARIGITDPLDPADYEAHGGLAGLRAALALDPEAACQTVLDSGLRGRGGAAFPAGIKWRTVSRAQAAQKYVVCNADEGDSGTFADRLLMESDPFVLIEGMTISGVCVGATQGVIYVRSEYPHAVAALEAACAEARRAGWLGADVLGSGKTFDLRVVRAAGAYICGEETAMLESIEGKRGVVRAKPPIPALSGLFGQPTLINNVVTLASVPVVFAKGAEHYRNFGIGRSQGTLPVQLAGNVRRGGLIELAFGVTLRTLLEDFGAGTASGRPAKAIQVGGPLGAYLPPSQWDIPLDYEAYAAVGAVVGHGGVVVHDDTADLAALAGYAMKFCALESCGKCTPCRIGSTRGVEVIDRIRGGDTSAKQITLLRDLCDTMVNGSLCAMGGMTPFPVLSALDHFPADFGLVPDASAKAA</sequence>
<comment type="cofactor">
    <cofactor evidence="2">
        <name>[4Fe-4S] cluster</name>
        <dbReference type="ChEBI" id="CHEBI:49883"/>
    </cofactor>
</comment>
<organism evidence="9 10">
    <name type="scientific">Pandoraea terrae</name>
    <dbReference type="NCBI Taxonomy" id="1537710"/>
    <lineage>
        <taxon>Bacteria</taxon>
        <taxon>Pseudomonadati</taxon>
        <taxon>Pseudomonadota</taxon>
        <taxon>Betaproteobacteria</taxon>
        <taxon>Burkholderiales</taxon>
        <taxon>Burkholderiaceae</taxon>
        <taxon>Pandoraea</taxon>
    </lineage>
</organism>
<evidence type="ECO:0000259" key="8">
    <source>
        <dbReference type="SMART" id="SM00928"/>
    </source>
</evidence>
<dbReference type="EMBL" id="CABPRZ010000002">
    <property type="protein sequence ID" value="VVD73159.1"/>
    <property type="molecule type" value="Genomic_DNA"/>
</dbReference>
<feature type="domain" description="NADH-ubiquinone oxidoreductase 51kDa subunit iron-sulphur binding" evidence="8">
    <location>
        <begin position="461"/>
        <end position="506"/>
    </location>
</feature>
<name>A0A5E4SGM7_9BURK</name>
<comment type="similarity">
    <text evidence="3">Belongs to the complex I 51 kDa subunit family.</text>
</comment>
<evidence type="ECO:0000313" key="10">
    <source>
        <dbReference type="Proteomes" id="UP000414233"/>
    </source>
</evidence>
<keyword evidence="4" id="KW-0004">4Fe-4S</keyword>
<dbReference type="Gene3D" id="1.20.1440.230">
    <property type="entry name" value="NADH-ubiquinone oxidoreductase 51kDa subunit, iron-sulphur binding domain"/>
    <property type="match status" value="1"/>
</dbReference>
<dbReference type="GO" id="GO:0010181">
    <property type="term" value="F:FMN binding"/>
    <property type="evidence" value="ECO:0007669"/>
    <property type="project" value="InterPro"/>
</dbReference>
<proteinExistence type="inferred from homology"/>
<dbReference type="PANTHER" id="PTHR43578">
    <property type="entry name" value="NADH-QUINONE OXIDOREDUCTASE SUBUNIT F"/>
    <property type="match status" value="1"/>
</dbReference>
<dbReference type="GO" id="GO:0046872">
    <property type="term" value="F:metal ion binding"/>
    <property type="evidence" value="ECO:0007669"/>
    <property type="project" value="UniProtKB-KW"/>
</dbReference>
<dbReference type="InterPro" id="IPR037207">
    <property type="entry name" value="Nuop51_4Fe4S-bd_sf"/>
</dbReference>
<keyword evidence="6" id="KW-0408">Iron</keyword>
<dbReference type="AlphaFoldDB" id="A0A5E4SGM7"/>
<dbReference type="SUPFAM" id="SSF140490">
    <property type="entry name" value="Nqo1C-terminal domain-like"/>
    <property type="match status" value="1"/>
</dbReference>
<dbReference type="Gene3D" id="3.40.50.11540">
    <property type="entry name" value="NADH-ubiquinone oxidoreductase 51kDa subunit"/>
    <property type="match status" value="1"/>
</dbReference>
<dbReference type="Pfam" id="PF01512">
    <property type="entry name" value="Complex1_51K"/>
    <property type="match status" value="1"/>
</dbReference>
<evidence type="ECO:0000256" key="7">
    <source>
        <dbReference type="ARBA" id="ARBA00023014"/>
    </source>
</evidence>